<dbReference type="PANTHER" id="PTHR11803:SF58">
    <property type="entry name" value="PROTEIN HMF1-RELATED"/>
    <property type="match status" value="1"/>
</dbReference>
<dbReference type="CDD" id="cd00448">
    <property type="entry name" value="YjgF_YER057c_UK114_family"/>
    <property type="match status" value="1"/>
</dbReference>
<reference evidence="2 3" key="1">
    <citation type="submission" date="2021-01" db="EMBL/GenBank/DDBJ databases">
        <title>Whole genome shotgun sequence of Asanoa iriomotensis NBRC 100142.</title>
        <authorList>
            <person name="Komaki H."/>
            <person name="Tamura T."/>
        </authorList>
    </citation>
    <scope>NUCLEOTIDE SEQUENCE [LARGE SCALE GENOMIC DNA]</scope>
    <source>
        <strain evidence="2 3">NBRC 100142</strain>
    </source>
</reference>
<comment type="caution">
    <text evidence="2">The sequence shown here is derived from an EMBL/GenBank/DDBJ whole genome shotgun (WGS) entry which is preliminary data.</text>
</comment>
<organism evidence="2 3">
    <name type="scientific">Asanoa iriomotensis</name>
    <dbReference type="NCBI Taxonomy" id="234613"/>
    <lineage>
        <taxon>Bacteria</taxon>
        <taxon>Bacillati</taxon>
        <taxon>Actinomycetota</taxon>
        <taxon>Actinomycetes</taxon>
        <taxon>Micromonosporales</taxon>
        <taxon>Micromonosporaceae</taxon>
        <taxon>Asanoa</taxon>
    </lineage>
</organism>
<keyword evidence="3" id="KW-1185">Reference proteome</keyword>
<dbReference type="RefSeq" id="WP_203705615.1">
    <property type="nucleotide sequence ID" value="NZ_BAAALU010000001.1"/>
</dbReference>
<dbReference type="EMBL" id="BONC01000038">
    <property type="protein sequence ID" value="GIF58853.1"/>
    <property type="molecule type" value="Genomic_DNA"/>
</dbReference>
<dbReference type="InterPro" id="IPR006175">
    <property type="entry name" value="YjgF/YER057c/UK114"/>
</dbReference>
<evidence type="ECO:0000256" key="1">
    <source>
        <dbReference type="ARBA" id="ARBA00010552"/>
    </source>
</evidence>
<sequence length="124" mass="13127">MTELSLVAPNGYSHVASIPAGKRLVWTAGQVPVDATGAVAVGDWAEQTRQTLRNVETALAAAGAGWADVFKLTVYVTDVAELPTIRAVRDEFVDVERPPTSTLVRVAGLVNPDFLIEIEAVAAI</sequence>
<name>A0ABQ4C7T8_9ACTN</name>
<dbReference type="SUPFAM" id="SSF55298">
    <property type="entry name" value="YjgF-like"/>
    <property type="match status" value="1"/>
</dbReference>
<dbReference type="PANTHER" id="PTHR11803">
    <property type="entry name" value="2-IMINOBUTANOATE/2-IMINOPROPANOATE DEAMINASE RIDA"/>
    <property type="match status" value="1"/>
</dbReference>
<evidence type="ECO:0000313" key="3">
    <source>
        <dbReference type="Proteomes" id="UP000624325"/>
    </source>
</evidence>
<comment type="similarity">
    <text evidence="1">Belongs to the RutC family.</text>
</comment>
<dbReference type="InterPro" id="IPR035959">
    <property type="entry name" value="RutC-like_sf"/>
</dbReference>
<evidence type="ECO:0000313" key="2">
    <source>
        <dbReference type="EMBL" id="GIF58853.1"/>
    </source>
</evidence>
<proteinExistence type="inferred from homology"/>
<dbReference type="Gene3D" id="3.30.1330.40">
    <property type="entry name" value="RutC-like"/>
    <property type="match status" value="1"/>
</dbReference>
<dbReference type="Pfam" id="PF01042">
    <property type="entry name" value="Ribonuc_L-PSP"/>
    <property type="match status" value="1"/>
</dbReference>
<gene>
    <name evidence="2" type="ORF">Air01nite_49480</name>
</gene>
<protein>
    <submittedName>
        <fullName evidence="2">Enamine deaminase RidA</fullName>
    </submittedName>
</protein>
<dbReference type="Proteomes" id="UP000624325">
    <property type="component" value="Unassembled WGS sequence"/>
</dbReference>
<accession>A0ABQ4C7T8</accession>